<evidence type="ECO:0000256" key="4">
    <source>
        <dbReference type="ARBA" id="ARBA00022692"/>
    </source>
</evidence>
<dbReference type="Pfam" id="PF02133">
    <property type="entry name" value="Transp_cyt_pur"/>
    <property type="match status" value="1"/>
</dbReference>
<keyword evidence="4 8" id="KW-0812">Transmembrane</keyword>
<evidence type="ECO:0000256" key="7">
    <source>
        <dbReference type="PIRNR" id="PIRNR002744"/>
    </source>
</evidence>
<feature type="transmembrane region" description="Helical" evidence="8">
    <location>
        <begin position="240"/>
        <end position="263"/>
    </location>
</feature>
<dbReference type="RefSeq" id="WP_120191556.1">
    <property type="nucleotide sequence ID" value="NZ_RAPK01000006.1"/>
</dbReference>
<feature type="transmembrane region" description="Helical" evidence="8">
    <location>
        <begin position="417"/>
        <end position="438"/>
    </location>
</feature>
<feature type="transmembrane region" description="Helical" evidence="8">
    <location>
        <begin position="283"/>
        <end position="304"/>
    </location>
</feature>
<protein>
    <submittedName>
        <fullName evidence="9">Putative hydroxymethylpyrimidine transporter CytX</fullName>
    </submittedName>
</protein>
<evidence type="ECO:0000256" key="5">
    <source>
        <dbReference type="ARBA" id="ARBA00022989"/>
    </source>
</evidence>
<dbReference type="PIRSF" id="PIRSF002744">
    <property type="entry name" value="Pur-cyt_permease"/>
    <property type="match status" value="1"/>
</dbReference>
<proteinExistence type="inferred from homology"/>
<sequence length="446" mass="48961">MEAKKKRFGTDDIRPLQPHEQKVSNFGIFAIWIAANFVITTILTGMLFIPDISFQTAVTVSLLGSAVGAVPLALMGRIGTRTGLPTMVLSRGAFGQKGAVLPALANTIVLVGWSWIQAYMAGLSLNYAVNTVFGYSNINLFTILTQVIVVLIVIYGIRGIEWTQKFISVAMLVLSFVVFYQLFTVYQLNDLIMMQLNENPITTAVIAFDIVIATAFSWMSSVCDYNRSAKSEKGAMTATFSGYIIASVIAFGLGAAVGGYSIIEGMPQTYDPTVLLAQHGFGLIAATVVFFSVLSTNAMALYSANMSFLNIFPKLTFWKPALAFGVITTSGALFKDMLMANFFDFVLLIATLYIPIFAIILTDYYLIHKAEYEAEELISNARGTYQYRKGVNIFSYLAYVLGAGFALYFTYIAPLPIGSTILTFFLSGLLYWIFMTLAPKERTSTV</sequence>
<evidence type="ECO:0000256" key="6">
    <source>
        <dbReference type="ARBA" id="ARBA00023136"/>
    </source>
</evidence>
<keyword evidence="5 8" id="KW-1133">Transmembrane helix</keyword>
<keyword evidence="10" id="KW-1185">Reference proteome</keyword>
<evidence type="ECO:0000256" key="2">
    <source>
        <dbReference type="ARBA" id="ARBA00008974"/>
    </source>
</evidence>
<feature type="transmembrane region" description="Helical" evidence="8">
    <location>
        <begin position="169"/>
        <end position="188"/>
    </location>
</feature>
<feature type="transmembrane region" description="Helical" evidence="8">
    <location>
        <begin position="200"/>
        <end position="219"/>
    </location>
</feature>
<comment type="similarity">
    <text evidence="2 7">Belongs to the purine-cytosine permease (2.A.39) family.</text>
</comment>
<dbReference type="InterPro" id="IPR026030">
    <property type="entry name" value="Pur-cyt_permease_Fcy2/21/22"/>
</dbReference>
<dbReference type="Proteomes" id="UP000285120">
    <property type="component" value="Unassembled WGS sequence"/>
</dbReference>
<evidence type="ECO:0000313" key="10">
    <source>
        <dbReference type="Proteomes" id="UP000285120"/>
    </source>
</evidence>
<keyword evidence="6 7" id="KW-0472">Membrane</keyword>
<dbReference type="PANTHER" id="PTHR30569:SF0">
    <property type="entry name" value="CYTOSINE PERMEASE"/>
    <property type="match status" value="1"/>
</dbReference>
<evidence type="ECO:0000256" key="3">
    <source>
        <dbReference type="ARBA" id="ARBA00022448"/>
    </source>
</evidence>
<dbReference type="AlphaFoldDB" id="A0A419V7X4"/>
<feature type="transmembrane region" description="Helical" evidence="8">
    <location>
        <begin position="316"/>
        <end position="334"/>
    </location>
</feature>
<dbReference type="InterPro" id="IPR030191">
    <property type="entry name" value="CodB"/>
</dbReference>
<evidence type="ECO:0000313" key="9">
    <source>
        <dbReference type="EMBL" id="RKD76140.1"/>
    </source>
</evidence>
<feature type="transmembrane region" description="Helical" evidence="8">
    <location>
        <begin position="346"/>
        <end position="367"/>
    </location>
</feature>
<feature type="transmembrane region" description="Helical" evidence="8">
    <location>
        <begin position="391"/>
        <end position="411"/>
    </location>
</feature>
<name>A0A419V7X4_9BACL</name>
<feature type="transmembrane region" description="Helical" evidence="8">
    <location>
        <begin position="55"/>
        <end position="78"/>
    </location>
</feature>
<organism evidence="9 10">
    <name type="scientific">Sinobaca qinghaiensis</name>
    <dbReference type="NCBI Taxonomy" id="342944"/>
    <lineage>
        <taxon>Bacteria</taxon>
        <taxon>Bacillati</taxon>
        <taxon>Bacillota</taxon>
        <taxon>Bacilli</taxon>
        <taxon>Bacillales</taxon>
        <taxon>Sporolactobacillaceae</taxon>
        <taxon>Sinobaca</taxon>
    </lineage>
</organism>
<dbReference type="OrthoDB" id="9787279at2"/>
<comment type="subcellular location">
    <subcellularLocation>
        <location evidence="1">Membrane</location>
        <topology evidence="1">Multi-pass membrane protein</topology>
    </subcellularLocation>
</comment>
<dbReference type="EMBL" id="RAPK01000006">
    <property type="protein sequence ID" value="RKD76140.1"/>
    <property type="molecule type" value="Genomic_DNA"/>
</dbReference>
<feature type="transmembrane region" description="Helical" evidence="8">
    <location>
        <begin position="138"/>
        <end position="157"/>
    </location>
</feature>
<dbReference type="InterPro" id="IPR001248">
    <property type="entry name" value="Pur-cyt_permease"/>
</dbReference>
<evidence type="ECO:0000256" key="1">
    <source>
        <dbReference type="ARBA" id="ARBA00004141"/>
    </source>
</evidence>
<feature type="transmembrane region" description="Helical" evidence="8">
    <location>
        <begin position="99"/>
        <end position="118"/>
    </location>
</feature>
<dbReference type="Gene3D" id="1.10.4160.10">
    <property type="entry name" value="Hydantoin permease"/>
    <property type="match status" value="1"/>
</dbReference>
<comment type="caution">
    <text evidence="9">The sequence shown here is derived from an EMBL/GenBank/DDBJ whole genome shotgun (WGS) entry which is preliminary data.</text>
</comment>
<accession>A0A419V7X4</accession>
<keyword evidence="3 7" id="KW-0813">Transport</keyword>
<dbReference type="PANTHER" id="PTHR30569">
    <property type="entry name" value="CYTOSINE TRANSPORTER CODB"/>
    <property type="match status" value="1"/>
</dbReference>
<gene>
    <name evidence="9" type="ORF">ATL39_0352</name>
</gene>
<dbReference type="GO" id="GO:0005886">
    <property type="term" value="C:plasma membrane"/>
    <property type="evidence" value="ECO:0007669"/>
    <property type="project" value="TreeGrafter"/>
</dbReference>
<dbReference type="GO" id="GO:0015209">
    <property type="term" value="F:cytosine transmembrane transporter activity"/>
    <property type="evidence" value="ECO:0007669"/>
    <property type="project" value="InterPro"/>
</dbReference>
<reference evidence="9 10" key="1">
    <citation type="submission" date="2018-09" db="EMBL/GenBank/DDBJ databases">
        <title>Genomic Encyclopedia of Archaeal and Bacterial Type Strains, Phase II (KMG-II): from individual species to whole genera.</title>
        <authorList>
            <person name="Goeker M."/>
        </authorList>
    </citation>
    <scope>NUCLEOTIDE SEQUENCE [LARGE SCALE GENOMIC DNA]</scope>
    <source>
        <strain evidence="9 10">DSM 17008</strain>
    </source>
</reference>
<evidence type="ECO:0000256" key="8">
    <source>
        <dbReference type="SAM" id="Phobius"/>
    </source>
</evidence>
<feature type="transmembrane region" description="Helical" evidence="8">
    <location>
        <begin position="26"/>
        <end position="49"/>
    </location>
</feature>